<gene>
    <name evidence="2" type="ORF">RAS12_03540</name>
</gene>
<name>A0ABY9M4E3_9BURK</name>
<feature type="domain" description="MaoC-like" evidence="1">
    <location>
        <begin position="22"/>
        <end position="125"/>
    </location>
</feature>
<evidence type="ECO:0000313" key="2">
    <source>
        <dbReference type="EMBL" id="WMD21454.1"/>
    </source>
</evidence>
<dbReference type="SUPFAM" id="SSF54637">
    <property type="entry name" value="Thioesterase/thiol ester dehydrase-isomerase"/>
    <property type="match status" value="1"/>
</dbReference>
<dbReference type="RefSeq" id="WP_306945177.1">
    <property type="nucleotide sequence ID" value="NZ_CP132976.1"/>
</dbReference>
<evidence type="ECO:0000259" key="1">
    <source>
        <dbReference type="Pfam" id="PF01575"/>
    </source>
</evidence>
<dbReference type="Gene3D" id="3.10.129.10">
    <property type="entry name" value="Hotdog Thioesterase"/>
    <property type="match status" value="1"/>
</dbReference>
<dbReference type="EMBL" id="CP132976">
    <property type="protein sequence ID" value="WMD21454.1"/>
    <property type="molecule type" value="Genomic_DNA"/>
</dbReference>
<dbReference type="CDD" id="cd03454">
    <property type="entry name" value="YdeM"/>
    <property type="match status" value="1"/>
</dbReference>
<keyword evidence="3" id="KW-1185">Reference proteome</keyword>
<dbReference type="PANTHER" id="PTHR43664:SF1">
    <property type="entry name" value="BETA-METHYLMALYL-COA DEHYDRATASE"/>
    <property type="match status" value="1"/>
</dbReference>
<dbReference type="InterPro" id="IPR002539">
    <property type="entry name" value="MaoC-like_dom"/>
</dbReference>
<evidence type="ECO:0000313" key="3">
    <source>
        <dbReference type="Proteomes" id="UP001234798"/>
    </source>
</evidence>
<organism evidence="2 3">
    <name type="scientific">Achromobacter seleniivolatilans</name>
    <dbReference type="NCBI Taxonomy" id="3047478"/>
    <lineage>
        <taxon>Bacteria</taxon>
        <taxon>Pseudomonadati</taxon>
        <taxon>Pseudomonadota</taxon>
        <taxon>Betaproteobacteria</taxon>
        <taxon>Burkholderiales</taxon>
        <taxon>Alcaligenaceae</taxon>
        <taxon>Achromobacter</taxon>
    </lineage>
</organism>
<sequence>MQSSTSPTPLYLEDLTVGDVFTSESYQLDSDQIIQFASQFDPQPFHLDADAAKDSFFQGLAASGWHTVAITMRLLVQSLTLANGVIGAGAEISWTQPTRPGDTLSVASTILSITPSRSKPDRGIVVVESITSNQRGEAVQKLVSKVVCFRRPV</sequence>
<accession>A0ABY9M4E3</accession>
<dbReference type="InterPro" id="IPR029069">
    <property type="entry name" value="HotDog_dom_sf"/>
</dbReference>
<dbReference type="PANTHER" id="PTHR43664">
    <property type="entry name" value="MONOAMINE OXIDASE-RELATED"/>
    <property type="match status" value="1"/>
</dbReference>
<dbReference type="Proteomes" id="UP001234798">
    <property type="component" value="Chromosome"/>
</dbReference>
<protein>
    <submittedName>
        <fullName evidence="2">MaoC family dehydratase</fullName>
    </submittedName>
</protein>
<proteinExistence type="predicted"/>
<reference evidence="2 3" key="1">
    <citation type="submission" date="2023-08" db="EMBL/GenBank/DDBJ databases">
        <title>Achromobacter seleniivolatilans sp. nov., isolated from seleniferous soil.</title>
        <authorList>
            <person name="Zhang S."/>
            <person name="Li K."/>
            <person name="Peng J."/>
            <person name="Zhao Q."/>
            <person name="Wang H."/>
            <person name="Guo Y."/>
        </authorList>
    </citation>
    <scope>NUCLEOTIDE SEQUENCE [LARGE SCALE GENOMIC DNA]</scope>
    <source>
        <strain evidence="2 3">R39</strain>
    </source>
</reference>
<dbReference type="InterPro" id="IPR052342">
    <property type="entry name" value="MCH/BMMD"/>
</dbReference>
<dbReference type="Pfam" id="PF01575">
    <property type="entry name" value="MaoC_dehydratas"/>
    <property type="match status" value="1"/>
</dbReference>